<dbReference type="EMBL" id="OX596085">
    <property type="protein sequence ID" value="CAM9261363.1"/>
    <property type="molecule type" value="Genomic_DNA"/>
</dbReference>
<gene>
    <name evidence="1" type="ORF">MRATA1EN22A_LOCUS105</name>
</gene>
<accession>A0AC59Y0M9</accession>
<reference evidence="1" key="1">
    <citation type="submission" date="2023-05" db="EMBL/GenBank/DDBJ databases">
        <authorList>
            <consortium name="ELIXIR-Norway"/>
        </authorList>
    </citation>
    <scope>NUCLEOTIDE SEQUENCE</scope>
</reference>
<evidence type="ECO:0000313" key="1">
    <source>
        <dbReference type="EMBL" id="CAM9261363.1"/>
    </source>
</evidence>
<protein>
    <submittedName>
        <fullName evidence="1">Uncharacterized protein</fullName>
    </submittedName>
</protein>
<evidence type="ECO:0000313" key="2">
    <source>
        <dbReference type="Proteomes" id="UP001162501"/>
    </source>
</evidence>
<reference evidence="1" key="2">
    <citation type="submission" date="2025-03" db="EMBL/GenBank/DDBJ databases">
        <authorList>
            <consortium name="ELIXIR-Norway"/>
            <consortium name="Elixir Norway"/>
        </authorList>
    </citation>
    <scope>NUCLEOTIDE SEQUENCE</scope>
</reference>
<dbReference type="Proteomes" id="UP001162501">
    <property type="component" value="Chromosome 1"/>
</dbReference>
<sequence>MRPAPDSGACGESGGGTRTRHTEIHPREEVRNRAPRESDVAPPPGAEAKFCAQRLTGGAKWGVVRGHPGKCSPAAPLWPPRIAGRRIICVHKCPASHQFFLLIKLGIEGK</sequence>
<organism evidence="1 2">
    <name type="scientific">Rangifer tarandus platyrhynchus</name>
    <name type="common">Svalbard reindeer</name>
    <dbReference type="NCBI Taxonomy" id="3082113"/>
    <lineage>
        <taxon>Eukaryota</taxon>
        <taxon>Metazoa</taxon>
        <taxon>Chordata</taxon>
        <taxon>Craniata</taxon>
        <taxon>Vertebrata</taxon>
        <taxon>Euteleostomi</taxon>
        <taxon>Mammalia</taxon>
        <taxon>Eutheria</taxon>
        <taxon>Laurasiatheria</taxon>
        <taxon>Artiodactyla</taxon>
        <taxon>Ruminantia</taxon>
        <taxon>Pecora</taxon>
        <taxon>Cervidae</taxon>
        <taxon>Odocoileinae</taxon>
        <taxon>Rangifer</taxon>
    </lineage>
</organism>
<proteinExistence type="predicted"/>
<name>A0AC59Y0M9_RANTA</name>